<dbReference type="KEGG" id="ptm:GSPATT00009423001"/>
<reference evidence="1 2" key="1">
    <citation type="journal article" date="2006" name="Nature">
        <title>Global trends of whole-genome duplications revealed by the ciliate Paramecium tetraurelia.</title>
        <authorList>
            <consortium name="Genoscope"/>
            <person name="Aury J.-M."/>
            <person name="Jaillon O."/>
            <person name="Duret L."/>
            <person name="Noel B."/>
            <person name="Jubin C."/>
            <person name="Porcel B.M."/>
            <person name="Segurens B."/>
            <person name="Daubin V."/>
            <person name="Anthouard V."/>
            <person name="Aiach N."/>
            <person name="Arnaiz O."/>
            <person name="Billaut A."/>
            <person name="Beisson J."/>
            <person name="Blanc I."/>
            <person name="Bouhouche K."/>
            <person name="Camara F."/>
            <person name="Duharcourt S."/>
            <person name="Guigo R."/>
            <person name="Gogendeau D."/>
            <person name="Katinka M."/>
            <person name="Keller A.-M."/>
            <person name="Kissmehl R."/>
            <person name="Klotz C."/>
            <person name="Koll F."/>
            <person name="Le Moue A."/>
            <person name="Lepere C."/>
            <person name="Malinsky S."/>
            <person name="Nowacki M."/>
            <person name="Nowak J.K."/>
            <person name="Plattner H."/>
            <person name="Poulain J."/>
            <person name="Ruiz F."/>
            <person name="Serrano V."/>
            <person name="Zagulski M."/>
            <person name="Dessen P."/>
            <person name="Betermier M."/>
            <person name="Weissenbach J."/>
            <person name="Scarpelli C."/>
            <person name="Schachter V."/>
            <person name="Sperling L."/>
            <person name="Meyer E."/>
            <person name="Cohen J."/>
            <person name="Wincker P."/>
        </authorList>
    </citation>
    <scope>NUCLEOTIDE SEQUENCE [LARGE SCALE GENOMIC DNA]</scope>
    <source>
        <strain evidence="1 2">Stock d4-2</strain>
    </source>
</reference>
<dbReference type="InParanoid" id="A0CQK8"/>
<keyword evidence="2" id="KW-1185">Reference proteome</keyword>
<accession>A0CQK8</accession>
<evidence type="ECO:0000313" key="2">
    <source>
        <dbReference type="Proteomes" id="UP000000600"/>
    </source>
</evidence>
<dbReference type="EMBL" id="CT868141">
    <property type="protein sequence ID" value="CAK73075.1"/>
    <property type="molecule type" value="Genomic_DNA"/>
</dbReference>
<protein>
    <submittedName>
        <fullName evidence="1">Uncharacterized protein</fullName>
    </submittedName>
</protein>
<gene>
    <name evidence="1" type="ORF">GSPATT00009423001</name>
</gene>
<dbReference type="GeneID" id="5026257"/>
<organism evidence="1 2">
    <name type="scientific">Paramecium tetraurelia</name>
    <dbReference type="NCBI Taxonomy" id="5888"/>
    <lineage>
        <taxon>Eukaryota</taxon>
        <taxon>Sar</taxon>
        <taxon>Alveolata</taxon>
        <taxon>Ciliophora</taxon>
        <taxon>Intramacronucleata</taxon>
        <taxon>Oligohymenophorea</taxon>
        <taxon>Peniculida</taxon>
        <taxon>Parameciidae</taxon>
        <taxon>Paramecium</taxon>
    </lineage>
</organism>
<dbReference type="OMA" id="SAQWHIP"/>
<proteinExistence type="predicted"/>
<sequence>MTQDISKEVLALSIHVAAAASLITIQTQQRMILVTNSVLESVDQTFKIINSIMMQSQKQSHLDAVIEEFDDDCGKDSKTKECYIDQQLNVTNDEQLDQIRIENQMCQENCNPNLSIKSTNSSYQSVQKSKTIYQILEENQPNKNLKDDTPIQPQKQSLLSYQLSQIKVDKVKEAQEQKELMILIDQVDPEELITKLKSLEMISTYPQENQNQLESVINISEPLIVLNVEECQRQNKTSPKKSEWYDSSSVEYKATSYNTNESSNLDHHSYKWKSSSIEDENLLQDCEFQFQSSVFDFPFPEDFCTNSINVQQNFQQLENQNQFTPKKKRLYCNNKKVPHWAENLQKVQQYQSQQYLLPHHQIFGKMKNRVLEIAKQFSESRYQRRGSSAQWHIPNKTFEMMQQQMKKLQQIQDENIQKLQQHQIDVIIWKLLQSAQKNQGLLAKTQYFLTSIKKKILNSFEKDSKYKK</sequence>
<dbReference type="OrthoDB" id="302449at2759"/>
<dbReference type="Proteomes" id="UP000000600">
    <property type="component" value="Unassembled WGS sequence"/>
</dbReference>
<evidence type="ECO:0000313" key="1">
    <source>
        <dbReference type="EMBL" id="CAK73075.1"/>
    </source>
</evidence>
<dbReference type="RefSeq" id="XP_001440472.1">
    <property type="nucleotide sequence ID" value="XM_001440435.1"/>
</dbReference>
<name>A0CQK8_PARTE</name>
<dbReference type="AlphaFoldDB" id="A0CQK8"/>
<dbReference type="HOGENOM" id="CLU_595118_0_0_1"/>